<evidence type="ECO:0000256" key="4">
    <source>
        <dbReference type="ARBA" id="ARBA00023163"/>
    </source>
</evidence>
<dbReference type="PROSITE" id="PS50931">
    <property type="entry name" value="HTH_LYSR"/>
    <property type="match status" value="1"/>
</dbReference>
<evidence type="ECO:0000256" key="1">
    <source>
        <dbReference type="ARBA" id="ARBA00009437"/>
    </source>
</evidence>
<dbReference type="SUPFAM" id="SSF46785">
    <property type="entry name" value="Winged helix' DNA-binding domain"/>
    <property type="match status" value="1"/>
</dbReference>
<organism evidence="7">
    <name type="scientific">Fructobacillus tropaeoli</name>
    <dbReference type="NCBI Taxonomy" id="709323"/>
    <lineage>
        <taxon>Bacteria</taxon>
        <taxon>Bacillati</taxon>
        <taxon>Bacillota</taxon>
        <taxon>Bacilli</taxon>
        <taxon>Lactobacillales</taxon>
        <taxon>Lactobacillaceae</taxon>
        <taxon>Fructobacillus</taxon>
    </lineage>
</organism>
<accession>A0A3F3H6J9</accession>
<dbReference type="RefSeq" id="WP_059393253.1">
    <property type="nucleotide sequence ID" value="NZ_BOJU01000002.1"/>
</dbReference>
<dbReference type="InterPro" id="IPR036390">
    <property type="entry name" value="WH_DNA-bd_sf"/>
</dbReference>
<dbReference type="EMBL" id="DF968078">
    <property type="protein sequence ID" value="GAP03748.1"/>
    <property type="molecule type" value="Genomic_DNA"/>
</dbReference>
<dbReference type="InterPro" id="IPR000847">
    <property type="entry name" value="LysR_HTH_N"/>
</dbReference>
<dbReference type="SUPFAM" id="SSF53850">
    <property type="entry name" value="Periplasmic binding protein-like II"/>
    <property type="match status" value="1"/>
</dbReference>
<dbReference type="InterPro" id="IPR005119">
    <property type="entry name" value="LysR_subst-bd"/>
</dbReference>
<proteinExistence type="inferred from homology"/>
<dbReference type="GO" id="GO:0003700">
    <property type="term" value="F:DNA-binding transcription factor activity"/>
    <property type="evidence" value="ECO:0007669"/>
    <property type="project" value="InterPro"/>
</dbReference>
<name>A0A3F3H6J9_9LACO</name>
<dbReference type="PRINTS" id="PR00039">
    <property type="entry name" value="HTHLYSR"/>
</dbReference>
<evidence type="ECO:0000313" key="6">
    <source>
        <dbReference type="EMBL" id="CAK1230758.1"/>
    </source>
</evidence>
<keyword evidence="3" id="KW-0238">DNA-binding</keyword>
<evidence type="ECO:0000313" key="7">
    <source>
        <dbReference type="EMBL" id="GAP03748.1"/>
    </source>
</evidence>
<reference evidence="7" key="1">
    <citation type="journal article" date="2015" name="BMC Genomics">
        <title>Comparative genomics of Fructobacillus spp. and Leuconostoc spp. reveals niche-specific evolution of Fructobacillus spp.</title>
        <authorList>
            <person name="Endo A."/>
            <person name="Tanizawa Y."/>
            <person name="Tanaka N."/>
            <person name="Maeno S."/>
            <person name="Kumar H."/>
            <person name="Shiwa Y."/>
            <person name="Okada S."/>
            <person name="Yoshikawa H."/>
            <person name="Dicks L."/>
            <person name="Nakagawa J."/>
            <person name="Arita M."/>
        </authorList>
    </citation>
    <scope>NUCLEOTIDE SEQUENCE [LARGE SCALE GENOMIC DNA]</scope>
    <source>
        <strain evidence="7">F214-1</strain>
    </source>
</reference>
<evidence type="ECO:0000256" key="3">
    <source>
        <dbReference type="ARBA" id="ARBA00023125"/>
    </source>
</evidence>
<dbReference type="Gene3D" id="1.10.10.10">
    <property type="entry name" value="Winged helix-like DNA-binding domain superfamily/Winged helix DNA-binding domain"/>
    <property type="match status" value="1"/>
</dbReference>
<sequence length="287" mass="32330">MNNFLALKIILEQQNITKAAKILGYTQPAVTQMIASLENDLGFPLLIKKHRQISLTPEGERIFPFINQLLNDYQALEEQKQEIQGESTVIKIATIPSISQQWLPKLIANFQKQFENIEFAIIQGDGTSIPNWIENGEADIGFVNGDVTENGLVIQHQVLKAILPLPLAENFPDNQPIPLADLTNYDYILLEEGLFSESVSEFQKIGIEPKMKLRLHDSFSTILMVEQGLGYSIMPMDEETESLYQIKSFDTVPTISRSISLLQKNDGLLTNGAKNFVKFVQTHRNAL</sequence>
<evidence type="ECO:0000256" key="2">
    <source>
        <dbReference type="ARBA" id="ARBA00023015"/>
    </source>
</evidence>
<protein>
    <submittedName>
        <fullName evidence="6">LysR family (LysR)</fullName>
    </submittedName>
</protein>
<dbReference type="Proteomes" id="UP000064514">
    <property type="component" value="Unassembled WGS sequence"/>
</dbReference>
<reference evidence="6 8" key="2">
    <citation type="submission" date="2023-10" db="EMBL/GenBank/DDBJ databases">
        <authorList>
            <person name="Botero Cardona J."/>
        </authorList>
    </citation>
    <scope>NUCLEOTIDE SEQUENCE [LARGE SCALE GENOMIC DNA]</scope>
    <source>
        <strain evidence="6 8">R-53137</strain>
    </source>
</reference>
<comment type="similarity">
    <text evidence="1">Belongs to the LysR transcriptional regulatory family.</text>
</comment>
<dbReference type="GO" id="GO:0000976">
    <property type="term" value="F:transcription cis-regulatory region binding"/>
    <property type="evidence" value="ECO:0007669"/>
    <property type="project" value="TreeGrafter"/>
</dbReference>
<keyword evidence="8" id="KW-1185">Reference proteome</keyword>
<dbReference type="CDD" id="cd05466">
    <property type="entry name" value="PBP2_LTTR_substrate"/>
    <property type="match status" value="1"/>
</dbReference>
<dbReference type="Pfam" id="PF00126">
    <property type="entry name" value="HTH_1"/>
    <property type="match status" value="1"/>
</dbReference>
<dbReference type="PANTHER" id="PTHR30126">
    <property type="entry name" value="HTH-TYPE TRANSCRIPTIONAL REGULATOR"/>
    <property type="match status" value="1"/>
</dbReference>
<dbReference type="PANTHER" id="PTHR30126:SF78">
    <property type="entry name" value="HTH LYSR-TYPE DOMAIN-CONTAINING PROTEIN"/>
    <property type="match status" value="1"/>
</dbReference>
<dbReference type="Pfam" id="PF03466">
    <property type="entry name" value="LysR_substrate"/>
    <property type="match status" value="1"/>
</dbReference>
<gene>
    <name evidence="7" type="ORF">FTRO_0012950</name>
    <name evidence="6" type="ORF">R53137_KAKDMLNK_00340</name>
</gene>
<dbReference type="EMBL" id="CAUZLT010000001">
    <property type="protein sequence ID" value="CAK1230758.1"/>
    <property type="molecule type" value="Genomic_DNA"/>
</dbReference>
<dbReference type="Proteomes" id="UP001314262">
    <property type="component" value="Unassembled WGS sequence"/>
</dbReference>
<feature type="domain" description="HTH lysR-type" evidence="5">
    <location>
        <begin position="1"/>
        <end position="56"/>
    </location>
</feature>
<keyword evidence="2" id="KW-0805">Transcription regulation</keyword>
<dbReference type="Gene3D" id="3.40.190.290">
    <property type="match status" value="1"/>
</dbReference>
<dbReference type="InterPro" id="IPR036388">
    <property type="entry name" value="WH-like_DNA-bd_sf"/>
</dbReference>
<evidence type="ECO:0000313" key="8">
    <source>
        <dbReference type="Proteomes" id="UP001314262"/>
    </source>
</evidence>
<keyword evidence="4" id="KW-0804">Transcription</keyword>
<dbReference type="STRING" id="709323.GCA_001047135_00295"/>
<evidence type="ECO:0000259" key="5">
    <source>
        <dbReference type="PROSITE" id="PS50931"/>
    </source>
</evidence>
<dbReference type="AlphaFoldDB" id="A0A3F3H6J9"/>